<feature type="domain" description="DUF4143" evidence="2">
    <location>
        <begin position="292"/>
        <end position="436"/>
    </location>
</feature>
<evidence type="ECO:0000259" key="1">
    <source>
        <dbReference type="Pfam" id="PF13173"/>
    </source>
</evidence>
<dbReference type="Gene3D" id="3.40.50.300">
    <property type="entry name" value="P-loop containing nucleotide triphosphate hydrolases"/>
    <property type="match status" value="1"/>
</dbReference>
<evidence type="ECO:0000313" key="4">
    <source>
        <dbReference type="Proteomes" id="UP000232133"/>
    </source>
</evidence>
<dbReference type="SUPFAM" id="SSF52540">
    <property type="entry name" value="P-loop containing nucleoside triphosphate hydrolases"/>
    <property type="match status" value="1"/>
</dbReference>
<sequence length="484" mass="55861">MNELQNKYIRNQILSVPMKLNQELTHKDKKFNKRSDYDNIIKYIDNFLEGDNINRFLVLPGVRDVGKTTLLFQVYEYLLKERGISPENILYFSCDRLKKIGNADIFSVVNSYLETYHNSIIETLSKPVFILIDEAQYDKEWALNGKLIFDGTKNIFMIFSGSSALKLSYNPDAARRLLNIPIYPLTYSEHLKLKYGNFKNDISESLIQMIFDGNVQNIAELERRIINIYSSFSNYDMSEWKNFLEFGGFPSSFYQNTNDITKKIVDMVDKVVTTDMANIEGINNDTQYLAFQILNFFAFQNPGEVSKGSLSNHFDAKIALVTKVLNILEKTQLIFHIEPFTSSVKRTTKPYEYFFATSSLKHNLILNIGNATFEDETAYMGKLLETYVASSFHDLDNKNHINYKIYYDDSNKKSSEKNVDFIVQRGLEKPIPIEVSCGKKDKSQIKRAISTYNSSHGIIISNTKSNIVKEDNIIYLPPETFAFM</sequence>
<dbReference type="GeneID" id="35118267"/>
<dbReference type="InterPro" id="IPR027417">
    <property type="entry name" value="P-loop_NTPase"/>
</dbReference>
<dbReference type="InterPro" id="IPR025420">
    <property type="entry name" value="DUF4143"/>
</dbReference>
<gene>
    <name evidence="3" type="ORF">BK798_02790</name>
</gene>
<evidence type="ECO:0000259" key="2">
    <source>
        <dbReference type="Pfam" id="PF13635"/>
    </source>
</evidence>
<dbReference type="Proteomes" id="UP000232133">
    <property type="component" value="Chromosome"/>
</dbReference>
<dbReference type="PANTHER" id="PTHR42990:SF1">
    <property type="entry name" value="AAA+ ATPASE DOMAIN-CONTAINING PROTEIN"/>
    <property type="match status" value="1"/>
</dbReference>
<proteinExistence type="predicted"/>
<dbReference type="EMBL" id="CP017803">
    <property type="protein sequence ID" value="ATZ59408.1"/>
    <property type="molecule type" value="Genomic_DNA"/>
</dbReference>
<accession>A0A2H4U5K1</accession>
<protein>
    <submittedName>
        <fullName evidence="3">AAA family ATPase</fullName>
    </submittedName>
</protein>
<name>A0A2H4U5K1_METSM</name>
<reference evidence="3 4" key="1">
    <citation type="submission" date="2016-10" db="EMBL/GenBank/DDBJ databases">
        <authorList>
            <person name="Varghese N."/>
        </authorList>
    </citation>
    <scope>NUCLEOTIDE SEQUENCE [LARGE SCALE GENOMIC DNA]</scope>
    <source>
        <strain evidence="3 4">KB11</strain>
    </source>
</reference>
<dbReference type="InterPro" id="IPR041682">
    <property type="entry name" value="AAA_14"/>
</dbReference>
<feature type="domain" description="AAA" evidence="1">
    <location>
        <begin position="55"/>
        <end position="190"/>
    </location>
</feature>
<dbReference type="PANTHER" id="PTHR42990">
    <property type="entry name" value="ATPASE"/>
    <property type="match status" value="1"/>
</dbReference>
<dbReference type="Pfam" id="PF13635">
    <property type="entry name" value="DUF4143"/>
    <property type="match status" value="1"/>
</dbReference>
<dbReference type="AlphaFoldDB" id="A0A2H4U5K1"/>
<evidence type="ECO:0000313" key="3">
    <source>
        <dbReference type="EMBL" id="ATZ59408.1"/>
    </source>
</evidence>
<dbReference type="Pfam" id="PF13173">
    <property type="entry name" value="AAA_14"/>
    <property type="match status" value="1"/>
</dbReference>
<organism evidence="3 4">
    <name type="scientific">Methanobrevibacter smithii</name>
    <dbReference type="NCBI Taxonomy" id="2173"/>
    <lineage>
        <taxon>Archaea</taxon>
        <taxon>Methanobacteriati</taxon>
        <taxon>Methanobacteriota</taxon>
        <taxon>Methanomada group</taxon>
        <taxon>Methanobacteria</taxon>
        <taxon>Methanobacteriales</taxon>
        <taxon>Methanobacteriaceae</taxon>
        <taxon>Methanobrevibacter</taxon>
    </lineage>
</organism>
<dbReference type="RefSeq" id="WP_100815313.1">
    <property type="nucleotide sequence ID" value="NZ_CP017803.1"/>
</dbReference>